<proteinExistence type="predicted"/>
<gene>
    <name evidence="1" type="ORF">NBR_LOCUS506</name>
</gene>
<organism evidence="3">
    <name type="scientific">Nippostrongylus brasiliensis</name>
    <name type="common">Rat hookworm</name>
    <dbReference type="NCBI Taxonomy" id="27835"/>
    <lineage>
        <taxon>Eukaryota</taxon>
        <taxon>Metazoa</taxon>
        <taxon>Ecdysozoa</taxon>
        <taxon>Nematoda</taxon>
        <taxon>Chromadorea</taxon>
        <taxon>Rhabditida</taxon>
        <taxon>Rhabditina</taxon>
        <taxon>Rhabditomorpha</taxon>
        <taxon>Strongyloidea</taxon>
        <taxon>Heligmosomidae</taxon>
        <taxon>Nippostrongylus</taxon>
    </lineage>
</organism>
<keyword evidence="2" id="KW-1185">Reference proteome</keyword>
<evidence type="ECO:0000313" key="3">
    <source>
        <dbReference type="WBParaSite" id="NBR_0000050501-mRNA-1"/>
    </source>
</evidence>
<protein>
    <submittedName>
        <fullName evidence="1 3">Uncharacterized protein</fullName>
    </submittedName>
</protein>
<reference evidence="3" key="1">
    <citation type="submission" date="2017-02" db="UniProtKB">
        <authorList>
            <consortium name="WormBaseParasite"/>
        </authorList>
    </citation>
    <scope>IDENTIFICATION</scope>
</reference>
<name>A0A0N4XDC0_NIPBR</name>
<sequence>MDMSPLMGFLNPDSMSRMADLAVQLSSFAARSMAKNEKDVAQRTSCDPDVARCAVPPMKIPAVGKQMRPEKAAFG</sequence>
<dbReference type="AlphaFoldDB" id="A0A0N4XDC0"/>
<dbReference type="EMBL" id="UYSL01000222">
    <property type="protein sequence ID" value="VDL63200.1"/>
    <property type="molecule type" value="Genomic_DNA"/>
</dbReference>
<evidence type="ECO:0000313" key="2">
    <source>
        <dbReference type="Proteomes" id="UP000271162"/>
    </source>
</evidence>
<reference evidence="1 2" key="2">
    <citation type="submission" date="2018-11" db="EMBL/GenBank/DDBJ databases">
        <authorList>
            <consortium name="Pathogen Informatics"/>
        </authorList>
    </citation>
    <scope>NUCLEOTIDE SEQUENCE [LARGE SCALE GENOMIC DNA]</scope>
</reference>
<dbReference type="WBParaSite" id="NBR_0000050501-mRNA-1">
    <property type="protein sequence ID" value="NBR_0000050501-mRNA-1"/>
    <property type="gene ID" value="NBR_0000050501"/>
</dbReference>
<evidence type="ECO:0000313" key="1">
    <source>
        <dbReference type="EMBL" id="VDL63200.1"/>
    </source>
</evidence>
<dbReference type="Proteomes" id="UP000271162">
    <property type="component" value="Unassembled WGS sequence"/>
</dbReference>
<accession>A0A0N4XDC0</accession>